<evidence type="ECO:0000256" key="5">
    <source>
        <dbReference type="ARBA" id="ARBA00023136"/>
    </source>
</evidence>
<proteinExistence type="predicted"/>
<evidence type="ECO:0000256" key="2">
    <source>
        <dbReference type="ARBA" id="ARBA00022448"/>
    </source>
</evidence>
<keyword evidence="4 6" id="KW-1133">Transmembrane helix</keyword>
<dbReference type="PROSITE" id="PS50850">
    <property type="entry name" value="MFS"/>
    <property type="match status" value="1"/>
</dbReference>
<feature type="transmembrane region" description="Helical" evidence="6">
    <location>
        <begin position="243"/>
        <end position="261"/>
    </location>
</feature>
<keyword evidence="9" id="KW-1185">Reference proteome</keyword>
<dbReference type="GO" id="GO:0016020">
    <property type="term" value="C:membrane"/>
    <property type="evidence" value="ECO:0007669"/>
    <property type="project" value="UniProtKB-SubCell"/>
</dbReference>
<name>A0AAD9L1X5_RIDPI</name>
<evidence type="ECO:0000256" key="4">
    <source>
        <dbReference type="ARBA" id="ARBA00022989"/>
    </source>
</evidence>
<evidence type="ECO:0000259" key="7">
    <source>
        <dbReference type="PROSITE" id="PS50850"/>
    </source>
</evidence>
<feature type="transmembrane region" description="Helical" evidence="6">
    <location>
        <begin position="330"/>
        <end position="350"/>
    </location>
</feature>
<dbReference type="GO" id="GO:0022857">
    <property type="term" value="F:transmembrane transporter activity"/>
    <property type="evidence" value="ECO:0007669"/>
    <property type="project" value="InterPro"/>
</dbReference>
<dbReference type="Pfam" id="PF07690">
    <property type="entry name" value="MFS_1"/>
    <property type="match status" value="1"/>
</dbReference>
<evidence type="ECO:0000256" key="3">
    <source>
        <dbReference type="ARBA" id="ARBA00022692"/>
    </source>
</evidence>
<dbReference type="Gene3D" id="1.20.1250.20">
    <property type="entry name" value="MFS general substrate transporter like domains"/>
    <property type="match status" value="1"/>
</dbReference>
<gene>
    <name evidence="8" type="ORF">NP493_388g02036</name>
</gene>
<evidence type="ECO:0000313" key="9">
    <source>
        <dbReference type="Proteomes" id="UP001209878"/>
    </source>
</evidence>
<dbReference type="Proteomes" id="UP001209878">
    <property type="component" value="Unassembled WGS sequence"/>
</dbReference>
<dbReference type="InterPro" id="IPR020846">
    <property type="entry name" value="MFS_dom"/>
</dbReference>
<evidence type="ECO:0000313" key="8">
    <source>
        <dbReference type="EMBL" id="KAK2181475.1"/>
    </source>
</evidence>
<comment type="subcellular location">
    <subcellularLocation>
        <location evidence="1">Membrane</location>
        <topology evidence="1">Multi-pass membrane protein</topology>
    </subcellularLocation>
</comment>
<keyword evidence="3 6" id="KW-0812">Transmembrane</keyword>
<dbReference type="PANTHER" id="PTHR23504">
    <property type="entry name" value="MAJOR FACILITATOR SUPERFAMILY DOMAIN-CONTAINING PROTEIN 10"/>
    <property type="match status" value="1"/>
</dbReference>
<feature type="domain" description="Major facilitator superfamily (MFS) profile" evidence="7">
    <location>
        <begin position="1"/>
        <end position="389"/>
    </location>
</feature>
<comment type="caution">
    <text evidence="8">The sequence shown here is derived from an EMBL/GenBank/DDBJ whole genome shotgun (WGS) entry which is preliminary data.</text>
</comment>
<evidence type="ECO:0000256" key="6">
    <source>
        <dbReference type="SAM" id="Phobius"/>
    </source>
</evidence>
<feature type="transmembrane region" description="Helical" evidence="6">
    <location>
        <begin position="113"/>
        <end position="132"/>
    </location>
</feature>
<organism evidence="8 9">
    <name type="scientific">Ridgeia piscesae</name>
    <name type="common">Tubeworm</name>
    <dbReference type="NCBI Taxonomy" id="27915"/>
    <lineage>
        <taxon>Eukaryota</taxon>
        <taxon>Metazoa</taxon>
        <taxon>Spiralia</taxon>
        <taxon>Lophotrochozoa</taxon>
        <taxon>Annelida</taxon>
        <taxon>Polychaeta</taxon>
        <taxon>Sedentaria</taxon>
        <taxon>Canalipalpata</taxon>
        <taxon>Sabellida</taxon>
        <taxon>Siboglinidae</taxon>
        <taxon>Ridgeia</taxon>
    </lineage>
</organism>
<protein>
    <recommendedName>
        <fullName evidence="7">Major facilitator superfamily (MFS) profile domain-containing protein</fullName>
    </recommendedName>
</protein>
<reference evidence="8" key="1">
    <citation type="journal article" date="2023" name="Mol. Biol. Evol.">
        <title>Third-Generation Sequencing Reveals the Adaptive Role of the Epigenome in Three Deep-Sea Polychaetes.</title>
        <authorList>
            <person name="Perez M."/>
            <person name="Aroh O."/>
            <person name="Sun Y."/>
            <person name="Lan Y."/>
            <person name="Juniper S.K."/>
            <person name="Young C.R."/>
            <person name="Angers B."/>
            <person name="Qian P.Y."/>
        </authorList>
    </citation>
    <scope>NUCLEOTIDE SEQUENCE</scope>
    <source>
        <strain evidence="8">R07B-5</strain>
    </source>
</reference>
<keyword evidence="5 6" id="KW-0472">Membrane</keyword>
<feature type="transmembrane region" description="Helical" evidence="6">
    <location>
        <begin position="12"/>
        <end position="31"/>
    </location>
</feature>
<feature type="transmembrane region" description="Helical" evidence="6">
    <location>
        <begin position="296"/>
        <end position="318"/>
    </location>
</feature>
<feature type="transmembrane region" description="Helical" evidence="6">
    <location>
        <begin position="138"/>
        <end position="160"/>
    </location>
</feature>
<dbReference type="PRINTS" id="PR01035">
    <property type="entry name" value="TCRTETA"/>
</dbReference>
<evidence type="ECO:0000256" key="1">
    <source>
        <dbReference type="ARBA" id="ARBA00004141"/>
    </source>
</evidence>
<dbReference type="CDD" id="cd17390">
    <property type="entry name" value="MFS_MFSD9"/>
    <property type="match status" value="1"/>
</dbReference>
<feature type="transmembrane region" description="Helical" evidence="6">
    <location>
        <begin position="273"/>
        <end position="290"/>
    </location>
</feature>
<keyword evidence="2" id="KW-0813">Transport</keyword>
<feature type="transmembrane region" description="Helical" evidence="6">
    <location>
        <begin position="206"/>
        <end position="223"/>
    </location>
</feature>
<dbReference type="InterPro" id="IPR011701">
    <property type="entry name" value="MFS"/>
</dbReference>
<dbReference type="PANTHER" id="PTHR23504:SF14">
    <property type="entry name" value="MAJOR FACILITATOR SUPERFAMILY DOMAIN-CONTAINING PROTEIN 9"/>
    <property type="match status" value="1"/>
</dbReference>
<dbReference type="AlphaFoldDB" id="A0AAD9L1X5"/>
<dbReference type="InterPro" id="IPR036259">
    <property type="entry name" value="MFS_trans_sf"/>
</dbReference>
<feature type="transmembrane region" description="Helical" evidence="6">
    <location>
        <begin position="51"/>
        <end position="79"/>
    </location>
</feature>
<sequence>MWCKTVNRAWRFTPACVIISNLVFSGSLYGTLQLVSSPLVGRWSDTSGRRYVLLCCLLLSAVGYALLGLSTTILVMIAARIPSGIFKHTQELLRGYMADATPKERHVTAFGQMNAAGSIGFIVGPMIGGHMAELAGGFYLISMMSASLFVLNFVLVWLLLPECHAKTPATNEKQTENSRHGNRGKDNGFHPLAFVKSFQEISWTNLWDIFLVRMCMGLAIMVYRSNFAMLLDYRYEASPKMIGYVISYSGFIGMISGFFVGRIARFYKNDARLLMHAGMLQFATLALITWAPSLTLLMICLTPLSVANSVARVCAINITIERGQGQQTGALLGIGASIMSISRMLSPALGGVAQQLHVSGPGLMGSFFAGAAVAVLVIVPQDGRTPESKKDKTL</sequence>
<dbReference type="EMBL" id="JAODUO010000396">
    <property type="protein sequence ID" value="KAK2181475.1"/>
    <property type="molecule type" value="Genomic_DNA"/>
</dbReference>
<accession>A0AAD9L1X5</accession>
<feature type="transmembrane region" description="Helical" evidence="6">
    <location>
        <begin position="362"/>
        <end position="380"/>
    </location>
</feature>
<dbReference type="SUPFAM" id="SSF103473">
    <property type="entry name" value="MFS general substrate transporter"/>
    <property type="match status" value="1"/>
</dbReference>
<dbReference type="InterPro" id="IPR001958">
    <property type="entry name" value="Tet-R_TetA/multi-R_MdtG-like"/>
</dbReference>